<dbReference type="RefSeq" id="WP_231955037.1">
    <property type="nucleotide sequence ID" value="NZ_CACRYJ010000016.1"/>
</dbReference>
<dbReference type="PANTHER" id="PTHR11452">
    <property type="entry name" value="ALPHA-GALACTOSIDASE/ALPHA-N-ACETYLGALACTOSAMINIDASE"/>
    <property type="match status" value="1"/>
</dbReference>
<evidence type="ECO:0000256" key="4">
    <source>
        <dbReference type="RuleBase" id="RU361168"/>
    </source>
</evidence>
<evidence type="ECO:0000313" key="5">
    <source>
        <dbReference type="EMBL" id="VZO35853.1"/>
    </source>
</evidence>
<gene>
    <name evidence="5" type="primary">agaA</name>
    <name evidence="5" type="ORF">HALOF300_01055</name>
</gene>
<keyword evidence="6" id="KW-1185">Reference proteome</keyword>
<sequence length="432" mass="46722">MQVDTTTPPMGWNSWDCYGPSVTEDEVLANAEFMAAHLLTFGWNVVVVDIQWYEPTARAGGYNDDPPVELDAFGRQVPAPNRFGSAADGAGFGPLAARVHDLGLSFGLHIMRGIPRRAVELDLPILGTAWTATDAADTGSVCPWNPDNYGLNHDHPAAQAYYDAQVAQFAAWGVDFIKADDMLAPFHDAEIAAYAEAIRRSGRPIVLSLSPGTGLDTAHLDHLRDNAAMWRISDDLWDRWEDVHDQFDRLARWAPTQRPGGWADADMLPLGRIGIRAERGQDRPSRLTPDEARTLMTLWVMARSPLMFGGDLPSTDADTLALLTNPAVLEILKHSDGGGQVSRDGDAVLWSARATRPTPRAGAAGDPPAAATYLAAFHLGDQASSAVVDPDAVGVRGPHTATDLWSGEVLDLAEPLTIPPHGVRLVRLDPHH</sequence>
<dbReference type="PRINTS" id="PR00740">
    <property type="entry name" value="GLHYDRLASE27"/>
</dbReference>
<dbReference type="Pfam" id="PF16499">
    <property type="entry name" value="Melibiase_2"/>
    <property type="match status" value="1"/>
</dbReference>
<dbReference type="AlphaFoldDB" id="A0A7M4DG10"/>
<dbReference type="Gene3D" id="2.60.40.1180">
    <property type="entry name" value="Golgi alpha-mannosidase II"/>
    <property type="match status" value="1"/>
</dbReference>
<evidence type="ECO:0000256" key="3">
    <source>
        <dbReference type="ARBA" id="ARBA00023295"/>
    </source>
</evidence>
<comment type="similarity">
    <text evidence="1 4">Belongs to the glycosyl hydrolase 27 family.</text>
</comment>
<keyword evidence="3 4" id="KW-0326">Glycosidase</keyword>
<reference evidence="5 6" key="1">
    <citation type="submission" date="2019-11" db="EMBL/GenBank/DDBJ databases">
        <authorList>
            <person name="Criscuolo A."/>
        </authorList>
    </citation>
    <scope>NUCLEOTIDE SEQUENCE [LARGE SCALE GENOMIC DNA]</scope>
    <source>
        <strain evidence="5">CIP111667</strain>
    </source>
</reference>
<dbReference type="InterPro" id="IPR013785">
    <property type="entry name" value="Aldolase_TIM"/>
</dbReference>
<evidence type="ECO:0000313" key="6">
    <source>
        <dbReference type="Proteomes" id="UP000419743"/>
    </source>
</evidence>
<evidence type="ECO:0000256" key="1">
    <source>
        <dbReference type="ARBA" id="ARBA00009743"/>
    </source>
</evidence>
<dbReference type="Proteomes" id="UP000419743">
    <property type="component" value="Unassembled WGS sequence"/>
</dbReference>
<comment type="catalytic activity">
    <reaction evidence="4">
        <text>Hydrolysis of terminal, non-reducing alpha-D-galactose residues in alpha-D-galactosides, including galactose oligosaccharides, galactomannans and galactolipids.</text>
        <dbReference type="EC" id="3.2.1.22"/>
    </reaction>
</comment>
<keyword evidence="4" id="KW-1015">Disulfide bond</keyword>
<dbReference type="InterPro" id="IPR017853">
    <property type="entry name" value="GH"/>
</dbReference>
<evidence type="ECO:0000256" key="2">
    <source>
        <dbReference type="ARBA" id="ARBA00022801"/>
    </source>
</evidence>
<dbReference type="InterPro" id="IPR002241">
    <property type="entry name" value="Glyco_hydro_27"/>
</dbReference>
<dbReference type="InterPro" id="IPR013780">
    <property type="entry name" value="Glyco_hydro_b"/>
</dbReference>
<dbReference type="SUPFAM" id="SSF51445">
    <property type="entry name" value="(Trans)glycosidases"/>
    <property type="match status" value="1"/>
</dbReference>
<keyword evidence="2 4" id="KW-0378">Hydrolase</keyword>
<dbReference type="EC" id="3.2.1.22" evidence="4"/>
<dbReference type="EMBL" id="CACRYJ010000016">
    <property type="protein sequence ID" value="VZO35853.1"/>
    <property type="molecule type" value="Genomic_DNA"/>
</dbReference>
<dbReference type="CDD" id="cd14792">
    <property type="entry name" value="GH27"/>
    <property type="match status" value="1"/>
</dbReference>
<dbReference type="PANTHER" id="PTHR11452:SF42">
    <property type="entry name" value="ALPHA-GALACTOSIDASE"/>
    <property type="match status" value="1"/>
</dbReference>
<proteinExistence type="inferred from homology"/>
<organism evidence="5 6">
    <name type="scientific">Occultella aeris</name>
    <dbReference type="NCBI Taxonomy" id="2761496"/>
    <lineage>
        <taxon>Bacteria</taxon>
        <taxon>Bacillati</taxon>
        <taxon>Actinomycetota</taxon>
        <taxon>Actinomycetes</taxon>
        <taxon>Micrococcales</taxon>
        <taxon>Ruaniaceae</taxon>
        <taxon>Occultella</taxon>
    </lineage>
</organism>
<accession>A0A7M4DG10</accession>
<dbReference type="GO" id="GO:0005975">
    <property type="term" value="P:carbohydrate metabolic process"/>
    <property type="evidence" value="ECO:0007669"/>
    <property type="project" value="InterPro"/>
</dbReference>
<name>A0A7M4DG10_9MICO</name>
<dbReference type="GO" id="GO:0004557">
    <property type="term" value="F:alpha-galactosidase activity"/>
    <property type="evidence" value="ECO:0007669"/>
    <property type="project" value="UniProtKB-EC"/>
</dbReference>
<dbReference type="Gene3D" id="3.20.20.70">
    <property type="entry name" value="Aldolase class I"/>
    <property type="match status" value="1"/>
</dbReference>
<comment type="caution">
    <text evidence="5">The sequence shown here is derived from an EMBL/GenBank/DDBJ whole genome shotgun (WGS) entry which is preliminary data.</text>
</comment>
<protein>
    <recommendedName>
        <fullName evidence="4">Alpha-galactosidase</fullName>
        <ecNumber evidence="4">3.2.1.22</ecNumber>
    </recommendedName>
    <alternativeName>
        <fullName evidence="4">Melibiase</fullName>
    </alternativeName>
</protein>